<dbReference type="RefSeq" id="XP_014144108.1">
    <property type="nucleotide sequence ID" value="XM_014288633.1"/>
</dbReference>
<dbReference type="EMBL" id="KQ251820">
    <property type="protein sequence ID" value="KNC70206.1"/>
    <property type="molecule type" value="Genomic_DNA"/>
</dbReference>
<accession>A0A0L0F0M4</accession>
<feature type="compositionally biased region" description="Low complexity" evidence="1">
    <location>
        <begin position="100"/>
        <end position="122"/>
    </location>
</feature>
<evidence type="ECO:0000256" key="1">
    <source>
        <dbReference type="SAM" id="MobiDB-lite"/>
    </source>
</evidence>
<feature type="non-terminal residue" evidence="2">
    <location>
        <position position="248"/>
    </location>
</feature>
<protein>
    <submittedName>
        <fullName evidence="2">Uncharacterized protein</fullName>
    </submittedName>
</protein>
<reference evidence="2 3" key="1">
    <citation type="submission" date="2011-02" db="EMBL/GenBank/DDBJ databases">
        <title>The Genome Sequence of Sphaeroforma arctica JP610.</title>
        <authorList>
            <consortium name="The Broad Institute Genome Sequencing Platform"/>
            <person name="Russ C."/>
            <person name="Cuomo C."/>
            <person name="Young S.K."/>
            <person name="Zeng Q."/>
            <person name="Gargeya S."/>
            <person name="Alvarado L."/>
            <person name="Berlin A."/>
            <person name="Chapman S.B."/>
            <person name="Chen Z."/>
            <person name="Freedman E."/>
            <person name="Gellesch M."/>
            <person name="Goldberg J."/>
            <person name="Griggs A."/>
            <person name="Gujja S."/>
            <person name="Heilman E."/>
            <person name="Heiman D."/>
            <person name="Howarth C."/>
            <person name="Mehta T."/>
            <person name="Neiman D."/>
            <person name="Pearson M."/>
            <person name="Roberts A."/>
            <person name="Saif S."/>
            <person name="Shea T."/>
            <person name="Shenoy N."/>
            <person name="Sisk P."/>
            <person name="Stolte C."/>
            <person name="Sykes S."/>
            <person name="White J."/>
            <person name="Yandava C."/>
            <person name="Burger G."/>
            <person name="Gray M.W."/>
            <person name="Holland P.W.H."/>
            <person name="King N."/>
            <person name="Lang F.B.F."/>
            <person name="Roger A.J."/>
            <person name="Ruiz-Trillo I."/>
            <person name="Haas B."/>
            <person name="Nusbaum C."/>
            <person name="Birren B."/>
        </authorList>
    </citation>
    <scope>NUCLEOTIDE SEQUENCE [LARGE SCALE GENOMIC DNA]</scope>
    <source>
        <strain evidence="2 3">JP610</strain>
    </source>
</reference>
<dbReference type="Proteomes" id="UP000054560">
    <property type="component" value="Unassembled WGS sequence"/>
</dbReference>
<gene>
    <name evidence="2" type="ORF">SARC_17268</name>
</gene>
<keyword evidence="3" id="KW-1185">Reference proteome</keyword>
<feature type="non-terminal residue" evidence="2">
    <location>
        <position position="1"/>
    </location>
</feature>
<proteinExistence type="predicted"/>
<feature type="region of interest" description="Disordered" evidence="1">
    <location>
        <begin position="75"/>
        <end position="143"/>
    </location>
</feature>
<evidence type="ECO:0000313" key="3">
    <source>
        <dbReference type="Proteomes" id="UP000054560"/>
    </source>
</evidence>
<feature type="compositionally biased region" description="Basic residues" evidence="1">
    <location>
        <begin position="123"/>
        <end position="133"/>
    </location>
</feature>
<dbReference type="AlphaFoldDB" id="A0A0L0F0M4"/>
<organism evidence="2 3">
    <name type="scientific">Sphaeroforma arctica JP610</name>
    <dbReference type="NCBI Taxonomy" id="667725"/>
    <lineage>
        <taxon>Eukaryota</taxon>
        <taxon>Ichthyosporea</taxon>
        <taxon>Ichthyophonida</taxon>
        <taxon>Sphaeroforma</taxon>
    </lineage>
</organism>
<sequence length="248" mass="25886">TTPVTQVQGVASEVIPAVNVSSNSSDSQPSATTAIPAVLSNLSSQDKMTHFAGPGAVDIGLKAPHSGDKMIVAMEGNGSATSHPPTQPDPNRASPTLLSPHADTSASTATATATATPALSPTHTHKATHHTPTHTHTATLSPAKSKPLALVLNGAKLRVQSLLHRLLNHTRGTERLTPVAQVGVLNELANSSQEWYRNKSGTGKEDWAEVVEMVCDALGESLVHEVKEIRAAALRVARVLVVDKDSAQ</sequence>
<dbReference type="GeneID" id="25917772"/>
<name>A0A0L0F0M4_9EUKA</name>
<evidence type="ECO:0000313" key="2">
    <source>
        <dbReference type="EMBL" id="KNC70206.1"/>
    </source>
</evidence>